<proteinExistence type="predicted"/>
<dbReference type="PROSITE" id="PS51257">
    <property type="entry name" value="PROKAR_LIPOPROTEIN"/>
    <property type="match status" value="1"/>
</dbReference>
<sequence length="269" mass="30350">MNIRLFLCCLLIGSTLFSCQKNDITYDQNKKGSVKLKFDHIVSGKTLQLKTGEYSNSFNERYKIDILKYYISDIKLINDQGKVFILPKKESFFLIDAEKPSSLFPMFEVPEGNYTHLQFILGIDEETSKSPAENRTGVLDIATSGMYWGWNSGYIFFKMEGISDAVPNDRKRFAYHIGLFGGYDKPTKNNIKTIDLDLGKAGSAQVKAGYSSDIHLLVDIGKALDGTNKMSIAKNPMVMVSGPNDLIADNYKDMFTHDHTHNQQKLPNE</sequence>
<protein>
    <submittedName>
        <fullName evidence="2">MbnP family protein</fullName>
    </submittedName>
</protein>
<name>A0ABU8I9H5_9SPHI</name>
<dbReference type="RefSeq" id="WP_099367992.1">
    <property type="nucleotide sequence ID" value="NZ_JAYLLN010000058.1"/>
</dbReference>
<comment type="caution">
    <text evidence="2">The sequence shown here is derived from an EMBL/GenBank/DDBJ whole genome shotgun (WGS) entry which is preliminary data.</text>
</comment>
<dbReference type="InterPro" id="IPR046863">
    <property type="entry name" value="MbnP-like_dom"/>
</dbReference>
<accession>A0ABU8I9H5</accession>
<evidence type="ECO:0000259" key="1">
    <source>
        <dbReference type="Pfam" id="PF20243"/>
    </source>
</evidence>
<gene>
    <name evidence="2" type="ORF">VJ786_15920</name>
</gene>
<evidence type="ECO:0000313" key="3">
    <source>
        <dbReference type="Proteomes" id="UP001363035"/>
    </source>
</evidence>
<organism evidence="2 3">
    <name type="scientific">Sphingobacterium tenebrionis</name>
    <dbReference type="NCBI Taxonomy" id="3111775"/>
    <lineage>
        <taxon>Bacteria</taxon>
        <taxon>Pseudomonadati</taxon>
        <taxon>Bacteroidota</taxon>
        <taxon>Sphingobacteriia</taxon>
        <taxon>Sphingobacteriales</taxon>
        <taxon>Sphingobacteriaceae</taxon>
        <taxon>Sphingobacterium</taxon>
    </lineage>
</organism>
<keyword evidence="3" id="KW-1185">Reference proteome</keyword>
<evidence type="ECO:0000313" key="2">
    <source>
        <dbReference type="EMBL" id="MEI5986392.1"/>
    </source>
</evidence>
<feature type="domain" description="Copper-binding protein MbnP-like" evidence="1">
    <location>
        <begin position="32"/>
        <end position="239"/>
    </location>
</feature>
<dbReference type="Proteomes" id="UP001363035">
    <property type="component" value="Unassembled WGS sequence"/>
</dbReference>
<reference evidence="2 3" key="1">
    <citation type="submission" date="2024-01" db="EMBL/GenBank/DDBJ databases">
        <title>Sphingobacterium tenebrionis sp. nov., a novel endophyte isolated from tenebrio molitor intestines.</title>
        <authorList>
            <person name="Zhang C."/>
        </authorList>
    </citation>
    <scope>NUCLEOTIDE SEQUENCE [LARGE SCALE GENOMIC DNA]</scope>
    <source>
        <strain evidence="2 3">PU5-4</strain>
    </source>
</reference>
<dbReference type="Pfam" id="PF20243">
    <property type="entry name" value="MbnP"/>
    <property type="match status" value="1"/>
</dbReference>
<dbReference type="EMBL" id="JAYLLN010000058">
    <property type="protein sequence ID" value="MEI5986392.1"/>
    <property type="molecule type" value="Genomic_DNA"/>
</dbReference>